<dbReference type="PANTHER" id="PTHR22504">
    <property type="entry name" value="REPRESSOR OF RNA POLYMERASE III TRANSCRIPTION MAF1"/>
    <property type="match status" value="1"/>
</dbReference>
<dbReference type="Proteomes" id="UP000289886">
    <property type="component" value="Unassembled WGS sequence"/>
</dbReference>
<dbReference type="InterPro" id="IPR038564">
    <property type="entry name" value="Maf1_sf"/>
</dbReference>
<feature type="compositionally biased region" description="Polar residues" evidence="10">
    <location>
        <begin position="61"/>
        <end position="73"/>
    </location>
</feature>
<comment type="subcellular location">
    <subcellularLocation>
        <location evidence="2">Cytoplasm</location>
    </subcellularLocation>
    <subcellularLocation>
        <location evidence="1">Nucleus</location>
    </subcellularLocation>
</comment>
<comment type="caution">
    <text evidence="11">The sequence shown here is derived from an EMBL/GenBank/DDBJ whole genome shotgun (WGS) entry which is preliminary data.</text>
</comment>
<evidence type="ECO:0000256" key="5">
    <source>
        <dbReference type="ARBA" id="ARBA00022490"/>
    </source>
</evidence>
<accession>A0A662YT27</accession>
<dbReference type="GO" id="GO:0016480">
    <property type="term" value="P:negative regulation of transcription by RNA polymerase III"/>
    <property type="evidence" value="ECO:0007669"/>
    <property type="project" value="InterPro"/>
</dbReference>
<dbReference type="InterPro" id="IPR001611">
    <property type="entry name" value="Leu-rich_rpt"/>
</dbReference>
<dbReference type="AlphaFoldDB" id="A0A662YT27"/>
<keyword evidence="7" id="KW-0805">Transcription regulation</keyword>
<dbReference type="Gene3D" id="3.80.10.10">
    <property type="entry name" value="Ribonuclease Inhibitor"/>
    <property type="match status" value="1"/>
</dbReference>
<evidence type="ECO:0000256" key="2">
    <source>
        <dbReference type="ARBA" id="ARBA00004496"/>
    </source>
</evidence>
<feature type="compositionally biased region" description="Basic and acidic residues" evidence="10">
    <location>
        <begin position="515"/>
        <end position="525"/>
    </location>
</feature>
<keyword evidence="8" id="KW-0804">Transcription</keyword>
<organism evidence="11 12">
    <name type="scientific">Acipenser ruthenus</name>
    <name type="common">Sterlet sturgeon</name>
    <dbReference type="NCBI Taxonomy" id="7906"/>
    <lineage>
        <taxon>Eukaryota</taxon>
        <taxon>Metazoa</taxon>
        <taxon>Chordata</taxon>
        <taxon>Craniata</taxon>
        <taxon>Vertebrata</taxon>
        <taxon>Euteleostomi</taxon>
        <taxon>Actinopterygii</taxon>
        <taxon>Chondrostei</taxon>
        <taxon>Acipenseriformes</taxon>
        <taxon>Acipenseridae</taxon>
        <taxon>Acipenser</taxon>
    </lineage>
</organism>
<evidence type="ECO:0000256" key="7">
    <source>
        <dbReference type="ARBA" id="ARBA00023015"/>
    </source>
</evidence>
<evidence type="ECO:0000256" key="8">
    <source>
        <dbReference type="ARBA" id="ARBA00023163"/>
    </source>
</evidence>
<dbReference type="Gene3D" id="3.40.1000.50">
    <property type="entry name" value="Repressor of RNA polymerase III transcription Maf1"/>
    <property type="match status" value="2"/>
</dbReference>
<dbReference type="GO" id="GO:0005634">
    <property type="term" value="C:nucleus"/>
    <property type="evidence" value="ECO:0007669"/>
    <property type="project" value="UniProtKB-SubCell"/>
</dbReference>
<keyword evidence="5" id="KW-0963">Cytoplasm</keyword>
<keyword evidence="9" id="KW-0539">Nucleus</keyword>
<dbReference type="PROSITE" id="PS51450">
    <property type="entry name" value="LRR"/>
    <property type="match status" value="1"/>
</dbReference>
<proteinExistence type="inferred from homology"/>
<evidence type="ECO:0000256" key="9">
    <source>
        <dbReference type="ARBA" id="ARBA00023242"/>
    </source>
</evidence>
<dbReference type="FunFam" id="3.40.1000.50:FF:000001">
    <property type="entry name" value="Repressor of RNA polymerase III transcription MAF1"/>
    <property type="match status" value="1"/>
</dbReference>
<feature type="region of interest" description="Disordered" evidence="10">
    <location>
        <begin position="60"/>
        <end position="82"/>
    </location>
</feature>
<dbReference type="GO" id="GO:0000994">
    <property type="term" value="F:RNA polymerase III core binding"/>
    <property type="evidence" value="ECO:0007669"/>
    <property type="project" value="TreeGrafter"/>
</dbReference>
<comment type="similarity">
    <text evidence="3">Belongs to the MAF1 family.</text>
</comment>
<protein>
    <recommendedName>
        <fullName evidence="4">Repressor of RNA polymerase III transcription MAF1 homolog</fullName>
    </recommendedName>
</protein>
<dbReference type="EMBL" id="SCEB01000311">
    <property type="protein sequence ID" value="RXM99719.1"/>
    <property type="molecule type" value="Genomic_DNA"/>
</dbReference>
<reference evidence="11 12" key="1">
    <citation type="submission" date="2019-01" db="EMBL/GenBank/DDBJ databases">
        <title>Draft Genome and Complete Hox-Cluster Characterization of the Sterlet Sturgeon (Acipenser ruthenus).</title>
        <authorList>
            <person name="Wei Q."/>
        </authorList>
    </citation>
    <scope>NUCLEOTIDE SEQUENCE [LARGE SCALE GENOMIC DNA]</scope>
    <source>
        <strain evidence="11">WHYD16114868_AA</strain>
        <tissue evidence="11">Blood</tissue>
    </source>
</reference>
<name>A0A662YT27_ACIRT</name>
<evidence type="ECO:0000313" key="12">
    <source>
        <dbReference type="Proteomes" id="UP000289886"/>
    </source>
</evidence>
<feature type="region of interest" description="Disordered" evidence="10">
    <location>
        <begin position="515"/>
        <end position="544"/>
    </location>
</feature>
<keyword evidence="12" id="KW-1185">Reference proteome</keyword>
<gene>
    <name evidence="11" type="ORF">EOD39_10877</name>
</gene>
<dbReference type="Pfam" id="PF09174">
    <property type="entry name" value="Maf1"/>
    <property type="match status" value="1"/>
</dbReference>
<sequence>MKLLENSSFEAINYQLCIETGDSNIIGRIESYSCKMAGDDKHMFKQFCQDGQPHVLEALSPPQTSAVSPSRLSKSGEDAESPLSDKCCRKTLFYLIATLNESFRPDYDFSTAKSHEFSREPSLNWVVNAVNSSLFSAVGEEFNNLKPELWNALDQEICLQECDIYSYNPDLDSDPFGEDGSLWSFNYFFYNKKLKRIVFFTCRSVSFMSGCGRDSLGNELDMELEDEMDEETDNFEEDRYNNLSLAGFALLLPRLASCPSLLSLRLLYSNVDVHRPTPGMEAGLRELAGGAAEPAGDQPHLPVPLRQAAAPAEQHYKEEYVSTALEADTERPLEVLELLYFSLTPSNLSYLSSSPHALALRNLDLSGNSLSVEQLPSLQRLLSLSPSLSPGALRLQSHRLPAGGAASFPGLCRGLQSLAVSLNPLSTHGLLSLAHTATGLPLLQLLVYPQPTNCYEEGLPQPPSYCNLMEFPLDHGKLACTTEELREVLEKSGRADLVLSTDLYSQSTAELLERRSEEWRHKDRQTSQQDLFGTGSDTHSPPLY</sequence>
<evidence type="ECO:0000256" key="10">
    <source>
        <dbReference type="SAM" id="MobiDB-lite"/>
    </source>
</evidence>
<dbReference type="GO" id="GO:0005737">
    <property type="term" value="C:cytoplasm"/>
    <property type="evidence" value="ECO:0007669"/>
    <property type="project" value="UniProtKB-SubCell"/>
</dbReference>
<evidence type="ECO:0000313" key="11">
    <source>
        <dbReference type="EMBL" id="RXM99719.1"/>
    </source>
</evidence>
<evidence type="ECO:0000256" key="4">
    <source>
        <dbReference type="ARBA" id="ARBA00020829"/>
    </source>
</evidence>
<feature type="compositionally biased region" description="Polar residues" evidence="10">
    <location>
        <begin position="526"/>
        <end position="544"/>
    </location>
</feature>
<dbReference type="FunFam" id="3.40.1000.50:FF:000002">
    <property type="entry name" value="Repressor of RNA polymerase III transcription MAF1"/>
    <property type="match status" value="1"/>
</dbReference>
<dbReference type="PANTHER" id="PTHR22504:SF4">
    <property type="entry name" value="REPRESSOR OF RNA POLYMERASE III TRANSCRIPTION MAF1"/>
    <property type="match status" value="1"/>
</dbReference>
<evidence type="ECO:0000256" key="6">
    <source>
        <dbReference type="ARBA" id="ARBA00022491"/>
    </source>
</evidence>
<evidence type="ECO:0000256" key="3">
    <source>
        <dbReference type="ARBA" id="ARBA00006231"/>
    </source>
</evidence>
<dbReference type="InterPro" id="IPR032675">
    <property type="entry name" value="LRR_dom_sf"/>
</dbReference>
<evidence type="ECO:0000256" key="1">
    <source>
        <dbReference type="ARBA" id="ARBA00004123"/>
    </source>
</evidence>
<dbReference type="SUPFAM" id="SSF52047">
    <property type="entry name" value="RNI-like"/>
    <property type="match status" value="1"/>
</dbReference>
<dbReference type="InterPro" id="IPR015257">
    <property type="entry name" value="Maf1"/>
</dbReference>
<keyword evidence="6" id="KW-0678">Repressor</keyword>